<evidence type="ECO:0000256" key="8">
    <source>
        <dbReference type="ARBA" id="ARBA00023139"/>
    </source>
</evidence>
<organism evidence="15 16">
    <name type="scientific">Amycolatopsis cihanbeyliensis</name>
    <dbReference type="NCBI Taxonomy" id="1128664"/>
    <lineage>
        <taxon>Bacteria</taxon>
        <taxon>Bacillati</taxon>
        <taxon>Actinomycetota</taxon>
        <taxon>Actinomycetes</taxon>
        <taxon>Pseudonocardiales</taxon>
        <taxon>Pseudonocardiaceae</taxon>
        <taxon>Amycolatopsis</taxon>
    </lineage>
</organism>
<dbReference type="Proteomes" id="UP000320876">
    <property type="component" value="Unassembled WGS sequence"/>
</dbReference>
<dbReference type="GO" id="GO:0008360">
    <property type="term" value="P:regulation of cell shape"/>
    <property type="evidence" value="ECO:0007669"/>
    <property type="project" value="UniProtKB-UniRule"/>
</dbReference>
<keyword evidence="6 13" id="KW-0573">Peptidoglycan synthesis</keyword>
<gene>
    <name evidence="15" type="ORF">FB471_1912</name>
</gene>
<evidence type="ECO:0000259" key="14">
    <source>
        <dbReference type="PROSITE" id="PS52029"/>
    </source>
</evidence>
<dbReference type="Pfam" id="PF17964">
    <property type="entry name" value="Big_10"/>
    <property type="match status" value="1"/>
</dbReference>
<evidence type="ECO:0000256" key="9">
    <source>
        <dbReference type="ARBA" id="ARBA00023288"/>
    </source>
</evidence>
<keyword evidence="11 13" id="KW-0961">Cell wall biogenesis/degradation</keyword>
<evidence type="ECO:0000256" key="10">
    <source>
        <dbReference type="ARBA" id="ARBA00023315"/>
    </source>
</evidence>
<evidence type="ECO:0000256" key="11">
    <source>
        <dbReference type="ARBA" id="ARBA00023316"/>
    </source>
</evidence>
<evidence type="ECO:0000256" key="1">
    <source>
        <dbReference type="ARBA" id="ARBA00004752"/>
    </source>
</evidence>
<protein>
    <submittedName>
        <fullName evidence="15">Lipoprotein-anchoring transpeptidase ErfK/SrfK</fullName>
    </submittedName>
</protein>
<keyword evidence="9 15" id="KW-0449">Lipoprotein</keyword>
<dbReference type="InterPro" id="IPR050979">
    <property type="entry name" value="LD-transpeptidase"/>
</dbReference>
<sequence>MGLTACVLVVTGCTVGVSRNSVSEGSVRVSIEPDGTAAVNPVTPITVRAEHGKLTGVTMTNAGTGARVDGALAPDGTAWTATEPLGYASRYTVVASAVGDRGKRIEQHGEISTLAPRAQAEPNLIPAPESVRETGVGVGQPIVFQFSQPVEDRAAVERRLSVVSRPAQQGGWYWIDDRNVHYRPQEYWRPGTELTVNAKIYGVDFGNGVYGARDRTERYRVHDSWIAEADGATERMRIVHNGEQVKSMPISMGKDATPTHSGTHVISAKYENYTMDSCTYGVCQGDPGYYRAREHWSQRISTDGEFVHENPNSVGQQGDTNVSHGCINLDAANATWFFDHLGLGDVVEVVNSGGPELPVWDLYGDWSLSWAEWQAGSALR</sequence>
<dbReference type="PANTHER" id="PTHR30582">
    <property type="entry name" value="L,D-TRANSPEPTIDASE"/>
    <property type="match status" value="1"/>
</dbReference>
<dbReference type="EMBL" id="VFML01000001">
    <property type="protein sequence ID" value="TQJ02193.1"/>
    <property type="molecule type" value="Genomic_DNA"/>
</dbReference>
<evidence type="ECO:0000256" key="5">
    <source>
        <dbReference type="ARBA" id="ARBA00022960"/>
    </source>
</evidence>
<dbReference type="GO" id="GO:0005576">
    <property type="term" value="C:extracellular region"/>
    <property type="evidence" value="ECO:0007669"/>
    <property type="project" value="TreeGrafter"/>
</dbReference>
<feature type="active site" description="Proton donor/acceptor" evidence="13">
    <location>
        <position position="308"/>
    </location>
</feature>
<dbReference type="CDD" id="cd13432">
    <property type="entry name" value="LDT_IgD_like_2"/>
    <property type="match status" value="1"/>
</dbReference>
<keyword evidence="2" id="KW-1003">Cell membrane</keyword>
<evidence type="ECO:0000256" key="2">
    <source>
        <dbReference type="ARBA" id="ARBA00022475"/>
    </source>
</evidence>
<reference evidence="15 16" key="1">
    <citation type="submission" date="2019-06" db="EMBL/GenBank/DDBJ databases">
        <title>Sequencing the genomes of 1000 actinobacteria strains.</title>
        <authorList>
            <person name="Klenk H.-P."/>
        </authorList>
    </citation>
    <scope>NUCLEOTIDE SEQUENCE [LARGE SCALE GENOMIC DNA]</scope>
    <source>
        <strain evidence="15 16">DSM 45679</strain>
    </source>
</reference>
<dbReference type="Gene3D" id="2.60.40.3780">
    <property type="match status" value="1"/>
</dbReference>
<proteinExistence type="predicted"/>
<feature type="domain" description="L,D-TPase catalytic" evidence="14">
    <location>
        <begin position="225"/>
        <end position="350"/>
    </location>
</feature>
<comment type="pathway">
    <text evidence="12">Glycan biosynthesis.</text>
</comment>
<keyword evidence="3" id="KW-0808">Transferase</keyword>
<dbReference type="CDD" id="cd16913">
    <property type="entry name" value="YkuD_like"/>
    <property type="match status" value="1"/>
</dbReference>
<dbReference type="Pfam" id="PF03734">
    <property type="entry name" value="YkuD"/>
    <property type="match status" value="1"/>
</dbReference>
<dbReference type="GO" id="GO:0018104">
    <property type="term" value="P:peptidoglycan-protein cross-linking"/>
    <property type="evidence" value="ECO:0007669"/>
    <property type="project" value="TreeGrafter"/>
</dbReference>
<keyword evidence="4" id="KW-0732">Signal</keyword>
<dbReference type="PANTHER" id="PTHR30582:SF2">
    <property type="entry name" value="L,D-TRANSPEPTIDASE YCIB-RELATED"/>
    <property type="match status" value="1"/>
</dbReference>
<dbReference type="UniPathway" id="UPA00219"/>
<dbReference type="GO" id="GO:0071555">
    <property type="term" value="P:cell wall organization"/>
    <property type="evidence" value="ECO:0007669"/>
    <property type="project" value="UniProtKB-UniRule"/>
</dbReference>
<feature type="active site" description="Nucleophile" evidence="13">
    <location>
        <position position="326"/>
    </location>
</feature>
<evidence type="ECO:0000256" key="7">
    <source>
        <dbReference type="ARBA" id="ARBA00023136"/>
    </source>
</evidence>
<dbReference type="Gene3D" id="2.60.40.3710">
    <property type="match status" value="1"/>
</dbReference>
<keyword evidence="5 13" id="KW-0133">Cell shape</keyword>
<keyword evidence="16" id="KW-1185">Reference proteome</keyword>
<comment type="pathway">
    <text evidence="1 13">Cell wall biogenesis; peptidoglycan biosynthesis.</text>
</comment>
<evidence type="ECO:0000256" key="4">
    <source>
        <dbReference type="ARBA" id="ARBA00022729"/>
    </source>
</evidence>
<comment type="caution">
    <text evidence="15">The sequence shown here is derived from an EMBL/GenBank/DDBJ whole genome shotgun (WGS) entry which is preliminary data.</text>
</comment>
<keyword evidence="10" id="KW-0012">Acyltransferase</keyword>
<evidence type="ECO:0000313" key="16">
    <source>
        <dbReference type="Proteomes" id="UP000320876"/>
    </source>
</evidence>
<dbReference type="AlphaFoldDB" id="A0A542DGI5"/>
<evidence type="ECO:0000256" key="12">
    <source>
        <dbReference type="ARBA" id="ARBA00060592"/>
    </source>
</evidence>
<keyword evidence="7" id="KW-0472">Membrane</keyword>
<dbReference type="GO" id="GO:0016746">
    <property type="term" value="F:acyltransferase activity"/>
    <property type="evidence" value="ECO:0007669"/>
    <property type="project" value="UniProtKB-KW"/>
</dbReference>
<dbReference type="PROSITE" id="PS52029">
    <property type="entry name" value="LD_TPASE"/>
    <property type="match status" value="1"/>
</dbReference>
<accession>A0A542DGI5</accession>
<dbReference type="FunFam" id="2.40.440.10:FF:000005">
    <property type="entry name" value="L,D-transpeptidase 2"/>
    <property type="match status" value="1"/>
</dbReference>
<keyword evidence="8" id="KW-0564">Palmitate</keyword>
<dbReference type="InterPro" id="IPR041280">
    <property type="entry name" value="Big_10"/>
</dbReference>
<dbReference type="InterPro" id="IPR038063">
    <property type="entry name" value="Transpep_catalytic_dom"/>
</dbReference>
<dbReference type="Gene3D" id="2.40.440.10">
    <property type="entry name" value="L,D-transpeptidase catalytic domain-like"/>
    <property type="match status" value="1"/>
</dbReference>
<dbReference type="SUPFAM" id="SSF141523">
    <property type="entry name" value="L,D-transpeptidase catalytic domain-like"/>
    <property type="match status" value="1"/>
</dbReference>
<dbReference type="GO" id="GO:0071972">
    <property type="term" value="F:peptidoglycan L,D-transpeptidase activity"/>
    <property type="evidence" value="ECO:0007669"/>
    <property type="project" value="TreeGrafter"/>
</dbReference>
<evidence type="ECO:0000313" key="15">
    <source>
        <dbReference type="EMBL" id="TQJ02193.1"/>
    </source>
</evidence>
<name>A0A542DGI5_AMYCI</name>
<evidence type="ECO:0000256" key="6">
    <source>
        <dbReference type="ARBA" id="ARBA00022984"/>
    </source>
</evidence>
<evidence type="ECO:0000256" key="13">
    <source>
        <dbReference type="PROSITE-ProRule" id="PRU01373"/>
    </source>
</evidence>
<evidence type="ECO:0000256" key="3">
    <source>
        <dbReference type="ARBA" id="ARBA00022679"/>
    </source>
</evidence>
<dbReference type="InterPro" id="IPR005490">
    <property type="entry name" value="LD_TPept_cat_dom"/>
</dbReference>